<feature type="transmembrane region" description="Helical" evidence="1">
    <location>
        <begin position="26"/>
        <end position="45"/>
    </location>
</feature>
<accession>A0A4Q9MUX9</accession>
<reference evidence="2" key="1">
    <citation type="submission" date="2019-01" db="EMBL/GenBank/DDBJ databases">
        <title>Draft genome sequences of three monokaryotic isolates of the white-rot basidiomycete fungus Dichomitus squalens.</title>
        <authorList>
            <consortium name="DOE Joint Genome Institute"/>
            <person name="Lopez S.C."/>
            <person name="Andreopoulos B."/>
            <person name="Pangilinan J."/>
            <person name="Lipzen A."/>
            <person name="Riley R."/>
            <person name="Ahrendt S."/>
            <person name="Ng V."/>
            <person name="Barry K."/>
            <person name="Daum C."/>
            <person name="Grigoriev I.V."/>
            <person name="Hilden K.S."/>
            <person name="Makela M.R."/>
            <person name="de Vries R.P."/>
        </authorList>
    </citation>
    <scope>NUCLEOTIDE SEQUENCE [LARGE SCALE GENOMIC DNA]</scope>
    <source>
        <strain evidence="2">OM18370.1</strain>
    </source>
</reference>
<evidence type="ECO:0000256" key="1">
    <source>
        <dbReference type="SAM" id="Phobius"/>
    </source>
</evidence>
<protein>
    <submittedName>
        <fullName evidence="2">Uncharacterized protein</fullName>
    </submittedName>
</protein>
<proteinExistence type="predicted"/>
<evidence type="ECO:0000313" key="2">
    <source>
        <dbReference type="EMBL" id="TBU31505.1"/>
    </source>
</evidence>
<gene>
    <name evidence="2" type="ORF">BD311DRAFT_121839</name>
</gene>
<organism evidence="2">
    <name type="scientific">Dichomitus squalens</name>
    <dbReference type="NCBI Taxonomy" id="114155"/>
    <lineage>
        <taxon>Eukaryota</taxon>
        <taxon>Fungi</taxon>
        <taxon>Dikarya</taxon>
        <taxon>Basidiomycota</taxon>
        <taxon>Agaricomycotina</taxon>
        <taxon>Agaricomycetes</taxon>
        <taxon>Polyporales</taxon>
        <taxon>Polyporaceae</taxon>
        <taxon>Dichomitus</taxon>
    </lineage>
</organism>
<keyword evidence="1" id="KW-1133">Transmembrane helix</keyword>
<dbReference type="AlphaFoldDB" id="A0A4Q9MUX9"/>
<sequence length="214" mass="23963">MHARCTELRNACADRRRREETSTMRWSWCLAPVSIQFLCLFVRILPHGRQSLEICRAPGLGCCVEVSTGRDIDGNLVCPGLASRRRVTTGIRMLSRCRIFWRGGSQVHIACLGLGISNSLRLGTFKVLLPPQMPLHPTALEGMLLSFCPAFLRPVRSRPGLRKPQAPRWMDIRLSRSVHHPRVSTFVKVQAGVGRTNRFRDPGPGGKRGVLSFV</sequence>
<dbReference type="Proteomes" id="UP000292957">
    <property type="component" value="Unassembled WGS sequence"/>
</dbReference>
<dbReference type="EMBL" id="ML143399">
    <property type="protein sequence ID" value="TBU31505.1"/>
    <property type="molecule type" value="Genomic_DNA"/>
</dbReference>
<name>A0A4Q9MUX9_9APHY</name>
<keyword evidence="1" id="KW-0812">Transmembrane</keyword>
<keyword evidence="1" id="KW-0472">Membrane</keyword>